<reference evidence="2" key="1">
    <citation type="submission" date="2020-05" db="EMBL/GenBank/DDBJ databases">
        <title>Mycena genomes resolve the evolution of fungal bioluminescence.</title>
        <authorList>
            <person name="Tsai I.J."/>
        </authorList>
    </citation>
    <scope>NUCLEOTIDE SEQUENCE</scope>
    <source>
        <strain evidence="2">160909Yilan</strain>
    </source>
</reference>
<evidence type="ECO:0000313" key="3">
    <source>
        <dbReference type="Proteomes" id="UP000623467"/>
    </source>
</evidence>
<sequence length="323" mass="35876">MASYEVTPLSALDIAFESDDAEGVWKILLAAEQVMIEENQNSELKILLVGVRVVGHFLAEFWKARGNILIGGSRPYNNLLEEIRSCEALPSSTVSRRELVERYEKISNLGIHYQKRLIRLCDKSMIPDSSKPSASAKGAALGRDGFKCVVSGLVDLSTYAAFPATFPPGTVTCITQCCHIFTESAQDEDEKADYAAGITMLKMFDLDIGSLLGGRVHTLRNVVTMAHGLHSLWDEFAFWFEEVEGQPNTYDVVAATPIFWSLSNRPRRQVTFTIDPEFAAECVAQGGYCRPSQPPVAGYPCCSFSRRPHVRRSQAVRNHHARL</sequence>
<evidence type="ECO:0000313" key="2">
    <source>
        <dbReference type="EMBL" id="KAF7355638.1"/>
    </source>
</evidence>
<organism evidence="2 3">
    <name type="scientific">Mycena sanguinolenta</name>
    <dbReference type="NCBI Taxonomy" id="230812"/>
    <lineage>
        <taxon>Eukaryota</taxon>
        <taxon>Fungi</taxon>
        <taxon>Dikarya</taxon>
        <taxon>Basidiomycota</taxon>
        <taxon>Agaricomycotina</taxon>
        <taxon>Agaricomycetes</taxon>
        <taxon>Agaricomycetidae</taxon>
        <taxon>Agaricales</taxon>
        <taxon>Marasmiineae</taxon>
        <taxon>Mycenaceae</taxon>
        <taxon>Mycena</taxon>
    </lineage>
</organism>
<dbReference type="AlphaFoldDB" id="A0A8H6Y7D5"/>
<dbReference type="InterPro" id="IPR003615">
    <property type="entry name" value="HNH_nuc"/>
</dbReference>
<dbReference type="EMBL" id="JACAZH010000011">
    <property type="protein sequence ID" value="KAF7355638.1"/>
    <property type="molecule type" value="Genomic_DNA"/>
</dbReference>
<comment type="caution">
    <text evidence="2">The sequence shown here is derived from an EMBL/GenBank/DDBJ whole genome shotgun (WGS) entry which is preliminary data.</text>
</comment>
<dbReference type="OrthoDB" id="2104739at2759"/>
<accession>A0A8H6Y7D5</accession>
<feature type="domain" description="HNH nuclease" evidence="1">
    <location>
        <begin position="148"/>
        <end position="241"/>
    </location>
</feature>
<keyword evidence="3" id="KW-1185">Reference proteome</keyword>
<dbReference type="Proteomes" id="UP000623467">
    <property type="component" value="Unassembled WGS sequence"/>
</dbReference>
<protein>
    <recommendedName>
        <fullName evidence="1">HNH nuclease domain-containing protein</fullName>
    </recommendedName>
</protein>
<proteinExistence type="predicted"/>
<evidence type="ECO:0000259" key="1">
    <source>
        <dbReference type="Pfam" id="PF13391"/>
    </source>
</evidence>
<name>A0A8H6Y7D5_9AGAR</name>
<dbReference type="Pfam" id="PF13391">
    <property type="entry name" value="HNH_2"/>
    <property type="match status" value="1"/>
</dbReference>
<gene>
    <name evidence="2" type="ORF">MSAN_01481300</name>
</gene>